<feature type="transmembrane region" description="Helical" evidence="5">
    <location>
        <begin position="1006"/>
        <end position="1024"/>
    </location>
</feature>
<evidence type="ECO:0000259" key="7">
    <source>
        <dbReference type="Pfam" id="PF01094"/>
    </source>
</evidence>
<feature type="signal peptide" evidence="6">
    <location>
        <begin position="1"/>
        <end position="16"/>
    </location>
</feature>
<dbReference type="Pfam" id="PF01094">
    <property type="entry name" value="ANF_receptor"/>
    <property type="match status" value="1"/>
</dbReference>
<feature type="transmembrane region" description="Helical" evidence="5">
    <location>
        <begin position="890"/>
        <end position="914"/>
    </location>
</feature>
<dbReference type="AlphaFoldDB" id="A0AAU9KAT4"/>
<feature type="transmembrane region" description="Helical" evidence="5">
    <location>
        <begin position="760"/>
        <end position="781"/>
    </location>
</feature>
<evidence type="ECO:0000256" key="5">
    <source>
        <dbReference type="SAM" id="Phobius"/>
    </source>
</evidence>
<organism evidence="8 9">
    <name type="scientific">Blepharisma stoltei</name>
    <dbReference type="NCBI Taxonomy" id="1481888"/>
    <lineage>
        <taxon>Eukaryota</taxon>
        <taxon>Sar</taxon>
        <taxon>Alveolata</taxon>
        <taxon>Ciliophora</taxon>
        <taxon>Postciliodesmatophora</taxon>
        <taxon>Heterotrichea</taxon>
        <taxon>Heterotrichida</taxon>
        <taxon>Blepharismidae</taxon>
        <taxon>Blepharisma</taxon>
    </lineage>
</organism>
<feature type="transmembrane region" description="Helical" evidence="5">
    <location>
        <begin position="1063"/>
        <end position="1084"/>
    </location>
</feature>
<reference evidence="8" key="1">
    <citation type="submission" date="2021-09" db="EMBL/GenBank/DDBJ databases">
        <authorList>
            <consortium name="AG Swart"/>
            <person name="Singh M."/>
            <person name="Singh A."/>
            <person name="Seah K."/>
            <person name="Emmerich C."/>
        </authorList>
    </citation>
    <scope>NUCLEOTIDE SEQUENCE</scope>
    <source>
        <strain evidence="8">ATCC30299</strain>
    </source>
</reference>
<evidence type="ECO:0000256" key="3">
    <source>
        <dbReference type="ARBA" id="ARBA00022989"/>
    </source>
</evidence>
<dbReference type="Gene3D" id="3.40.50.2300">
    <property type="match status" value="2"/>
</dbReference>
<feature type="transmembrane region" description="Helical" evidence="5">
    <location>
        <begin position="981"/>
        <end position="1000"/>
    </location>
</feature>
<comment type="subcellular location">
    <subcellularLocation>
        <location evidence="1">Membrane</location>
    </subcellularLocation>
</comment>
<dbReference type="Proteomes" id="UP001162131">
    <property type="component" value="Unassembled WGS sequence"/>
</dbReference>
<gene>
    <name evidence="8" type="ORF">BSTOLATCC_MIC64053</name>
</gene>
<dbReference type="SUPFAM" id="SSF53822">
    <property type="entry name" value="Periplasmic binding protein-like I"/>
    <property type="match status" value="2"/>
</dbReference>
<dbReference type="GO" id="GO:0016020">
    <property type="term" value="C:membrane"/>
    <property type="evidence" value="ECO:0007669"/>
    <property type="project" value="UniProtKB-SubCell"/>
</dbReference>
<sequence length="1189" mass="136107">MIGRLAFLFSFYFTQAQLFIEVLYSNYTDMSLTAQMSAFLKQTLTDQIELKETLVLNCSESIVRLDETQIVIDLTFSLPLVNCIKDLANQAHFVVISSNTYTESYNDWQFSTHYPNQDHYNALSNLIEFLNWDKFIVVSNIEAQNTYGELEKKFSNKNLNFFNFDDDESEDYVDRLVGKIIKPTGIKNIVILNEGKSAEKLVKSLKKKNVFGLECGIILGSKSLWSIKEDGVLAYVESELENSVDSYSYEILALTKFIKLILEFPGINDSLELKQFLEDNTENHHLKSKFSVINIKNSQKTKVGDIYHELALNGTIIFPGNSTVIPNSPTTNITISVADGVTNPGYTNSSYSVIKTGAKYALSYIKEINFLDGFEILMHHTDCGAEVYSPSFSYNCFSKLKSQLGVGFLTTPAAPTCIGNIISLRRLGISIPHISENAPAPALTDKVAYPEFMRVIKDSRYNTGVLFSLLAVFNWKNIIVFYENSTGPISCYEYLLKMINNTSINIGNDPSERLIKINYRHTDYEQYKPAMVNAINSRIRIFIIFINAPSEFYFIEDFYDTGLRRGDAILLFYLRKAYAIITEPDLTQVKKLMELMYGSIVVDNQDWVGSYGQRLKEEYIKNYGSDIIYRCFSFDAAMLLLNGIKYTIDQGENVEDPAILNANLRALRFVGCSGIVSVDPGSNQRSTSIMSIFILKWNATTNLLYEFSAGKYDLGSVQLIQFYENLIWYDNTTDTPSDTIPYDECPFDKGLEEYSKKGAGILYCISFFIVIVTAGTTFYIWKWWWNVEIPMLTTRSLIKFEDYIAMVMIFIYFLQYLAMGPDIGEYDSYSNNLTSYAIINFHWLTQGKIFWIYVELVIGAVGLWLYFSIHMILRLDTKFVNFFSAYSKTLATIIMPFLGNACFLPIVSVLISVFQCDQSIGDGLTQSFVRNDCNEFCYKNYHLHLAFISLAALVIYLPLAIYFRPFWDNSNDDANIKPRSLFLMVKSLLQVCIIVLNKTVKVYSQSLHGACYILLFSGFLLFCIKKKPYNYDRCNLWSIISYCAIIWSVSLSSLFWILPVKIYSIWVALEYIGWGSMIAFGLYFQQKLYPSLLYSEEAPDITLFFRFSLGSKVLASEINQANRERSDRKNYMSSGNEKTKLKENNQSDVISISNLPENIFFHRPGSLFNQEQENYPLEISSTRKLIGHY</sequence>
<evidence type="ECO:0000256" key="4">
    <source>
        <dbReference type="ARBA" id="ARBA00023136"/>
    </source>
</evidence>
<feature type="chain" id="PRO_5043897149" description="Receptor ligand binding region domain-containing protein" evidence="6">
    <location>
        <begin position="17"/>
        <end position="1189"/>
    </location>
</feature>
<feature type="transmembrane region" description="Helical" evidence="5">
    <location>
        <begin position="941"/>
        <end position="961"/>
    </location>
</feature>
<keyword evidence="4 5" id="KW-0472">Membrane</keyword>
<keyword evidence="9" id="KW-1185">Reference proteome</keyword>
<comment type="caution">
    <text evidence="8">The sequence shown here is derived from an EMBL/GenBank/DDBJ whole genome shotgun (WGS) entry which is preliminary data.</text>
</comment>
<evidence type="ECO:0000256" key="1">
    <source>
        <dbReference type="ARBA" id="ARBA00004370"/>
    </source>
</evidence>
<feature type="transmembrane region" description="Helical" evidence="5">
    <location>
        <begin position="1036"/>
        <end position="1057"/>
    </location>
</feature>
<accession>A0AAU9KAT4</accession>
<proteinExistence type="predicted"/>
<feature type="transmembrane region" description="Helical" evidence="5">
    <location>
        <begin position="802"/>
        <end position="819"/>
    </location>
</feature>
<name>A0AAU9KAT4_9CILI</name>
<evidence type="ECO:0000256" key="2">
    <source>
        <dbReference type="ARBA" id="ARBA00022692"/>
    </source>
</evidence>
<dbReference type="EMBL" id="CAJZBQ010000062">
    <property type="protein sequence ID" value="CAG9335588.1"/>
    <property type="molecule type" value="Genomic_DNA"/>
</dbReference>
<dbReference type="InterPro" id="IPR028082">
    <property type="entry name" value="Peripla_BP_I"/>
</dbReference>
<keyword evidence="2 5" id="KW-0812">Transmembrane</keyword>
<feature type="domain" description="Receptor ligand binding region" evidence="7">
    <location>
        <begin position="357"/>
        <end position="680"/>
    </location>
</feature>
<feature type="transmembrane region" description="Helical" evidence="5">
    <location>
        <begin position="850"/>
        <end position="869"/>
    </location>
</feature>
<protein>
    <recommendedName>
        <fullName evidence="7">Receptor ligand binding region domain-containing protein</fullName>
    </recommendedName>
</protein>
<dbReference type="InterPro" id="IPR001828">
    <property type="entry name" value="ANF_lig-bd_rcpt"/>
</dbReference>
<evidence type="ECO:0000256" key="6">
    <source>
        <dbReference type="SAM" id="SignalP"/>
    </source>
</evidence>
<keyword evidence="6" id="KW-0732">Signal</keyword>
<keyword evidence="3 5" id="KW-1133">Transmembrane helix</keyword>
<evidence type="ECO:0000313" key="8">
    <source>
        <dbReference type="EMBL" id="CAG9335588.1"/>
    </source>
</evidence>
<evidence type="ECO:0000313" key="9">
    <source>
        <dbReference type="Proteomes" id="UP001162131"/>
    </source>
</evidence>